<reference evidence="2" key="1">
    <citation type="journal article" date="2020" name="Nature">
        <title>Giant virus diversity and host interactions through global metagenomics.</title>
        <authorList>
            <person name="Schulz F."/>
            <person name="Roux S."/>
            <person name="Paez-Espino D."/>
            <person name="Jungbluth S."/>
            <person name="Walsh D.A."/>
            <person name="Denef V.J."/>
            <person name="McMahon K.D."/>
            <person name="Konstantinidis K.T."/>
            <person name="Eloe-Fadrosh E.A."/>
            <person name="Kyrpides N.C."/>
            <person name="Woyke T."/>
        </authorList>
    </citation>
    <scope>NUCLEOTIDE SEQUENCE</scope>
    <source>
        <strain evidence="2">GVMAG-M-3300023174-49</strain>
    </source>
</reference>
<feature type="region of interest" description="Disordered" evidence="1">
    <location>
        <begin position="591"/>
        <end position="622"/>
    </location>
</feature>
<organism evidence="2">
    <name type="scientific">viral metagenome</name>
    <dbReference type="NCBI Taxonomy" id="1070528"/>
    <lineage>
        <taxon>unclassified sequences</taxon>
        <taxon>metagenomes</taxon>
        <taxon>organismal metagenomes</taxon>
    </lineage>
</organism>
<evidence type="ECO:0000313" key="2">
    <source>
        <dbReference type="EMBL" id="QHT18947.1"/>
    </source>
</evidence>
<evidence type="ECO:0000256" key="1">
    <source>
        <dbReference type="SAM" id="MobiDB-lite"/>
    </source>
</evidence>
<protein>
    <submittedName>
        <fullName evidence="2">Uncharacterized protein</fullName>
    </submittedName>
</protein>
<dbReference type="AlphaFoldDB" id="A0A6C0DQP8"/>
<dbReference type="EMBL" id="MN739660">
    <property type="protein sequence ID" value="QHT18947.1"/>
    <property type="molecule type" value="Genomic_DNA"/>
</dbReference>
<proteinExistence type="predicted"/>
<name>A0A6C0DQP8_9ZZZZ</name>
<accession>A0A6C0DQP8</accession>
<feature type="compositionally biased region" description="Basic residues" evidence="1">
    <location>
        <begin position="605"/>
        <end position="622"/>
    </location>
</feature>
<sequence>MNNNTNNVNNNVNGKTIKLNASDIKQINMKLNTNIPQHSTIDFNLNILDLSNNPVYLKNNSPYYTDKFELVLEKFALFTQDEIYAFFFSRSVFQKRLNEVVLETSLKSSDEILNNNLLILFRLLFHTPSIPGNMKDSYSLLGGNTILDSDVMGVFKFVKGAIKDTFNSASPIHFNIGEKKYTLSRFIWLNDFINNPITKRLFFEYRKFKKWAIRSKPNEDWKLFFKGRRIWDNLETKDSSGSNPIANKKREVKKFLKRYPPFEEFFYKILKTYIPIITNEPLKVILSSKNTSHLIDLLESMDMFAEDGEMSNVNNVVSMLYGEITKKTNHSRRLTIETNIVIVEGKPTIYFLADFIEGAADTTASISAVTTANCSQRREKIINGVNSYVSSEKPKPKTQLTNESGIFSLSENKYKKFETEEKTLDEELGDYDVIVQEENIRTPEEMVEDRYKIIVANSEELKTLTQADFYYELKQGVDENQPYGKTGYDGIFGLVDSWKYFENNESEIIETLENLYKLKDKYSKKRVDQIEIIEKYKTELAKQSSMSGKRDAIIQLMSENIKKSNIKIKRCEFIVSVLNSMIKYENGKIEEPVRKNGGGGGGSKTMHHRHKKVKKTRKSYKL</sequence>